<evidence type="ECO:0000313" key="4">
    <source>
        <dbReference type="EMBL" id="MFC0394153.1"/>
    </source>
</evidence>
<dbReference type="PANTHER" id="PTHR10272">
    <property type="entry name" value="PLATELET-ACTIVATING FACTOR ACETYLHYDROLASE"/>
    <property type="match status" value="1"/>
</dbReference>
<sequence length="439" mass="48428">MKANVEANQKKKYPVRKLMTSIFLSTAIAGGSILSAPTTLAESALADQTQKNAALVRFNLPEPTGPYKVGTTELHLVDRGRPDPWVQGKTRELMVSVWYPARHKSNQLALYMQPEAAAHYDRKVVSTFGLKEGQIDWPGIKTHGWVGTPVASRNGSYPVVLYSPGLGVPRTFGTILVEELASRGYVVVTIDHTYETSEVEFPGGRVEIQAEALTVPGADRVELLKKMMAVRELDVRFVLDQLAVLSTGGNPDTEQRELPCGLGDAIDLSRIGMFGHSAGGATAVQTMYSDRRIDAGINMDGTLGYLPDYLLPVVQHGLNRPFMLLGMGTNEDGQPDSHLTRADWKYFWEHSTGWKLDLNVPQGMHFTFTDYPAILPQLQEKLGLSDAFLERAIGTVDPTQIIATARAYFEAFFDLHLRHRSGSLLDAPSPIYPDIDFVE</sequence>
<evidence type="ECO:0000313" key="5">
    <source>
        <dbReference type="Proteomes" id="UP001589818"/>
    </source>
</evidence>
<dbReference type="Pfam" id="PF03403">
    <property type="entry name" value="PAF-AH_p_II"/>
    <property type="match status" value="1"/>
</dbReference>
<keyword evidence="1 4" id="KW-0378">Hydrolase</keyword>
<comment type="caution">
    <text evidence="4">The sequence shown here is derived from an EMBL/GenBank/DDBJ whole genome shotgun (WGS) entry which is preliminary data.</text>
</comment>
<dbReference type="Gene3D" id="3.40.50.1820">
    <property type="entry name" value="alpha/beta hydrolase"/>
    <property type="match status" value="1"/>
</dbReference>
<organism evidence="4 5">
    <name type="scientific">Paenibacillus mendelii</name>
    <dbReference type="NCBI Taxonomy" id="206163"/>
    <lineage>
        <taxon>Bacteria</taxon>
        <taxon>Bacillati</taxon>
        <taxon>Bacillota</taxon>
        <taxon>Bacilli</taxon>
        <taxon>Bacillales</taxon>
        <taxon>Paenibacillaceae</taxon>
        <taxon>Paenibacillus</taxon>
    </lineage>
</organism>
<dbReference type="InterPro" id="IPR029058">
    <property type="entry name" value="AB_hydrolase_fold"/>
</dbReference>
<dbReference type="Proteomes" id="UP001589818">
    <property type="component" value="Unassembled WGS sequence"/>
</dbReference>
<accession>A0ABV6JHW3</accession>
<dbReference type="EMBL" id="JBHLVF010000040">
    <property type="protein sequence ID" value="MFC0394153.1"/>
    <property type="molecule type" value="Genomic_DNA"/>
</dbReference>
<keyword evidence="2" id="KW-0442">Lipid degradation</keyword>
<keyword evidence="5" id="KW-1185">Reference proteome</keyword>
<keyword evidence="3" id="KW-0443">Lipid metabolism</keyword>
<evidence type="ECO:0000256" key="3">
    <source>
        <dbReference type="ARBA" id="ARBA00023098"/>
    </source>
</evidence>
<reference evidence="4 5" key="1">
    <citation type="submission" date="2024-09" db="EMBL/GenBank/DDBJ databases">
        <authorList>
            <person name="Sun Q."/>
            <person name="Mori K."/>
        </authorList>
    </citation>
    <scope>NUCLEOTIDE SEQUENCE [LARGE SCALE GENOMIC DNA]</scope>
    <source>
        <strain evidence="4 5">CCM 4839</strain>
    </source>
</reference>
<evidence type="ECO:0000256" key="1">
    <source>
        <dbReference type="ARBA" id="ARBA00022801"/>
    </source>
</evidence>
<dbReference type="RefSeq" id="WP_204822259.1">
    <property type="nucleotide sequence ID" value="NZ_JANHOF010000021.1"/>
</dbReference>
<name>A0ABV6JHW3_9BACL</name>
<proteinExistence type="predicted"/>
<gene>
    <name evidence="4" type="ORF">ACFFJ8_22635</name>
</gene>
<dbReference type="SUPFAM" id="SSF53474">
    <property type="entry name" value="alpha/beta-Hydrolases"/>
    <property type="match status" value="1"/>
</dbReference>
<protein>
    <submittedName>
        <fullName evidence="4">Alpha/beta hydrolase family protein</fullName>
    </submittedName>
</protein>
<evidence type="ECO:0000256" key="2">
    <source>
        <dbReference type="ARBA" id="ARBA00022963"/>
    </source>
</evidence>
<dbReference type="GO" id="GO:0016787">
    <property type="term" value="F:hydrolase activity"/>
    <property type="evidence" value="ECO:0007669"/>
    <property type="project" value="UniProtKB-KW"/>
</dbReference>
<dbReference type="PANTHER" id="PTHR10272:SF0">
    <property type="entry name" value="PLATELET-ACTIVATING FACTOR ACETYLHYDROLASE"/>
    <property type="match status" value="1"/>
</dbReference>